<keyword evidence="6 7" id="KW-0472">Membrane</keyword>
<dbReference type="InterPro" id="IPR003838">
    <property type="entry name" value="ABC3_permease_C"/>
</dbReference>
<feature type="transmembrane region" description="Helical" evidence="7">
    <location>
        <begin position="317"/>
        <end position="338"/>
    </location>
</feature>
<feature type="transmembrane region" description="Helical" evidence="7">
    <location>
        <begin position="280"/>
        <end position="305"/>
    </location>
</feature>
<feature type="transmembrane region" description="Helical" evidence="7">
    <location>
        <begin position="240"/>
        <end position="259"/>
    </location>
</feature>
<accession>A0A1J7C8F4</accession>
<organism evidence="9 10">
    <name type="scientific">Mangrovactinospora gilvigrisea</name>
    <dbReference type="NCBI Taxonomy" id="1428644"/>
    <lineage>
        <taxon>Bacteria</taxon>
        <taxon>Bacillati</taxon>
        <taxon>Actinomycetota</taxon>
        <taxon>Actinomycetes</taxon>
        <taxon>Kitasatosporales</taxon>
        <taxon>Streptomycetaceae</taxon>
        <taxon>Mangrovactinospora</taxon>
    </lineage>
</organism>
<dbReference type="RefSeq" id="WP_071658115.1">
    <property type="nucleotide sequence ID" value="NZ_MLCF01000125.1"/>
</dbReference>
<keyword evidence="5 7" id="KW-1133">Transmembrane helix</keyword>
<evidence type="ECO:0000259" key="8">
    <source>
        <dbReference type="Pfam" id="PF02687"/>
    </source>
</evidence>
<dbReference type="OrthoDB" id="5242186at2"/>
<feature type="domain" description="ABC3 transporter permease C-terminal" evidence="8">
    <location>
        <begin position="243"/>
        <end position="351"/>
    </location>
</feature>
<evidence type="ECO:0000256" key="1">
    <source>
        <dbReference type="ARBA" id="ARBA00004651"/>
    </source>
</evidence>
<name>A0A1J7C8F4_9ACTN</name>
<dbReference type="InterPro" id="IPR051125">
    <property type="entry name" value="ABC-4/HrtB_transporter"/>
</dbReference>
<gene>
    <name evidence="9" type="ORF">BIV57_18990</name>
</gene>
<evidence type="ECO:0000256" key="5">
    <source>
        <dbReference type="ARBA" id="ARBA00022989"/>
    </source>
</evidence>
<dbReference type="PANTHER" id="PTHR43738:SF1">
    <property type="entry name" value="HEMIN TRANSPORT SYSTEM PERMEASE PROTEIN HRTB-RELATED"/>
    <property type="match status" value="1"/>
</dbReference>
<dbReference type="Pfam" id="PF02687">
    <property type="entry name" value="FtsX"/>
    <property type="match status" value="1"/>
</dbReference>
<dbReference type="PANTHER" id="PTHR43738">
    <property type="entry name" value="ABC TRANSPORTER, MEMBRANE PROTEIN"/>
    <property type="match status" value="1"/>
</dbReference>
<evidence type="ECO:0000313" key="9">
    <source>
        <dbReference type="EMBL" id="OIV35922.1"/>
    </source>
</evidence>
<evidence type="ECO:0000256" key="4">
    <source>
        <dbReference type="ARBA" id="ARBA00022692"/>
    </source>
</evidence>
<sequence>MFIALRDLRFARGRFALLGTVVALLTLMVVMLSGLTAGLGAAGVSALQRLPADHLAFQRPTGQSPTFTGSSLPAGAAAKAGAVPGVESARPLGTGAAKLAWAAGGERHGSRSESVSVFGAGPGSDLAPRPTADGRIQINRTFADDTGLRVGQRVALGGRTVTVDAIEDTGSFAHLPVVFTSLTTWQQVTRAQQPTVLALRLASPAAAARVDAAAGTRTLTLAKSYGAVDGYSAEQTSLNLMRGLLLIVSALVVGAYFTVWTVQRAHDLAVVRAMGASRGYLLRDALAQAVVVLVVGGAAGTAVAFGAGSLAARAAPYQVSAGTVLLPFALMTVVGLVGSMVTVRRVASVDPLTALGAAR</sequence>
<proteinExistence type="predicted"/>
<keyword evidence="2" id="KW-0813">Transport</keyword>
<protein>
    <recommendedName>
        <fullName evidence="8">ABC3 transporter permease C-terminal domain-containing protein</fullName>
    </recommendedName>
</protein>
<evidence type="ECO:0000256" key="2">
    <source>
        <dbReference type="ARBA" id="ARBA00022448"/>
    </source>
</evidence>
<evidence type="ECO:0000313" key="10">
    <source>
        <dbReference type="Proteomes" id="UP000243342"/>
    </source>
</evidence>
<keyword evidence="3" id="KW-1003">Cell membrane</keyword>
<dbReference type="GO" id="GO:0005886">
    <property type="term" value="C:plasma membrane"/>
    <property type="evidence" value="ECO:0007669"/>
    <property type="project" value="UniProtKB-SubCell"/>
</dbReference>
<dbReference type="Proteomes" id="UP000243342">
    <property type="component" value="Unassembled WGS sequence"/>
</dbReference>
<evidence type="ECO:0000256" key="7">
    <source>
        <dbReference type="SAM" id="Phobius"/>
    </source>
</evidence>
<comment type="caution">
    <text evidence="9">The sequence shown here is derived from an EMBL/GenBank/DDBJ whole genome shotgun (WGS) entry which is preliminary data.</text>
</comment>
<evidence type="ECO:0000256" key="3">
    <source>
        <dbReference type="ARBA" id="ARBA00022475"/>
    </source>
</evidence>
<reference evidence="9 10" key="1">
    <citation type="submission" date="2016-10" db="EMBL/GenBank/DDBJ databases">
        <title>Genome sequence of Streptomyces gilvigriseus MUSC 26.</title>
        <authorList>
            <person name="Lee L.-H."/>
            <person name="Ser H.-L."/>
        </authorList>
    </citation>
    <scope>NUCLEOTIDE SEQUENCE [LARGE SCALE GENOMIC DNA]</scope>
    <source>
        <strain evidence="9 10">MUSC 26</strain>
    </source>
</reference>
<keyword evidence="10" id="KW-1185">Reference proteome</keyword>
<dbReference type="EMBL" id="MLCF01000125">
    <property type="protein sequence ID" value="OIV35922.1"/>
    <property type="molecule type" value="Genomic_DNA"/>
</dbReference>
<dbReference type="AlphaFoldDB" id="A0A1J7C8F4"/>
<dbReference type="STRING" id="1428644.BIV57_18990"/>
<evidence type="ECO:0000256" key="6">
    <source>
        <dbReference type="ARBA" id="ARBA00023136"/>
    </source>
</evidence>
<keyword evidence="4 7" id="KW-0812">Transmembrane</keyword>
<comment type="subcellular location">
    <subcellularLocation>
        <location evidence="1">Cell membrane</location>
        <topology evidence="1">Multi-pass membrane protein</topology>
    </subcellularLocation>
</comment>